<dbReference type="OrthoDB" id="5372266at2759"/>
<gene>
    <name evidence="9" type="ORF">P167DRAFT_532038</name>
</gene>
<feature type="domain" description="Rhodopsin" evidence="8">
    <location>
        <begin position="2"/>
        <end position="150"/>
    </location>
</feature>
<dbReference type="STRING" id="1392247.A0A3N4L766"/>
<evidence type="ECO:0000256" key="5">
    <source>
        <dbReference type="ARBA" id="ARBA00038359"/>
    </source>
</evidence>
<evidence type="ECO:0000256" key="7">
    <source>
        <dbReference type="SAM" id="Phobius"/>
    </source>
</evidence>
<dbReference type="EMBL" id="ML119108">
    <property type="protein sequence ID" value="RPB16481.1"/>
    <property type="molecule type" value="Genomic_DNA"/>
</dbReference>
<name>A0A3N4L766_9PEZI</name>
<keyword evidence="4 7" id="KW-0472">Membrane</keyword>
<feature type="compositionally biased region" description="Low complexity" evidence="6">
    <location>
        <begin position="163"/>
        <end position="185"/>
    </location>
</feature>
<evidence type="ECO:0000313" key="9">
    <source>
        <dbReference type="EMBL" id="RPB16481.1"/>
    </source>
</evidence>
<evidence type="ECO:0000259" key="8">
    <source>
        <dbReference type="Pfam" id="PF20684"/>
    </source>
</evidence>
<feature type="transmembrane region" description="Helical" evidence="7">
    <location>
        <begin position="6"/>
        <end position="24"/>
    </location>
</feature>
<dbReference type="PANTHER" id="PTHR33048:SF47">
    <property type="entry name" value="INTEGRAL MEMBRANE PROTEIN-RELATED"/>
    <property type="match status" value="1"/>
</dbReference>
<proteinExistence type="inferred from homology"/>
<keyword evidence="10" id="KW-1185">Reference proteome</keyword>
<dbReference type="AlphaFoldDB" id="A0A3N4L766"/>
<dbReference type="GO" id="GO:0016020">
    <property type="term" value="C:membrane"/>
    <property type="evidence" value="ECO:0007669"/>
    <property type="project" value="UniProtKB-SubCell"/>
</dbReference>
<reference evidence="9 10" key="1">
    <citation type="journal article" date="2018" name="Nat. Ecol. Evol.">
        <title>Pezizomycetes genomes reveal the molecular basis of ectomycorrhizal truffle lifestyle.</title>
        <authorList>
            <person name="Murat C."/>
            <person name="Payen T."/>
            <person name="Noel B."/>
            <person name="Kuo A."/>
            <person name="Morin E."/>
            <person name="Chen J."/>
            <person name="Kohler A."/>
            <person name="Krizsan K."/>
            <person name="Balestrini R."/>
            <person name="Da Silva C."/>
            <person name="Montanini B."/>
            <person name="Hainaut M."/>
            <person name="Levati E."/>
            <person name="Barry K.W."/>
            <person name="Belfiori B."/>
            <person name="Cichocki N."/>
            <person name="Clum A."/>
            <person name="Dockter R.B."/>
            <person name="Fauchery L."/>
            <person name="Guy J."/>
            <person name="Iotti M."/>
            <person name="Le Tacon F."/>
            <person name="Lindquist E.A."/>
            <person name="Lipzen A."/>
            <person name="Malagnac F."/>
            <person name="Mello A."/>
            <person name="Molinier V."/>
            <person name="Miyauchi S."/>
            <person name="Poulain J."/>
            <person name="Riccioni C."/>
            <person name="Rubini A."/>
            <person name="Sitrit Y."/>
            <person name="Splivallo R."/>
            <person name="Traeger S."/>
            <person name="Wang M."/>
            <person name="Zifcakova L."/>
            <person name="Wipf D."/>
            <person name="Zambonelli A."/>
            <person name="Paolocci F."/>
            <person name="Nowrousian M."/>
            <person name="Ottonello S."/>
            <person name="Baldrian P."/>
            <person name="Spatafora J.W."/>
            <person name="Henrissat B."/>
            <person name="Nagy L.G."/>
            <person name="Aury J.M."/>
            <person name="Wincker P."/>
            <person name="Grigoriev I.V."/>
            <person name="Bonfante P."/>
            <person name="Martin F.M."/>
        </authorList>
    </citation>
    <scope>NUCLEOTIDE SEQUENCE [LARGE SCALE GENOMIC DNA]</scope>
    <source>
        <strain evidence="9 10">CCBAS932</strain>
    </source>
</reference>
<sequence length="185" mass="20183">MLLYVVSVYATVTYLGVISIQLGYCRPMSRNWSTGSDQCISVQTIPGMVAQQGTNISSDILILLIPLLTIGSFRSNYGLTRKDLYALAFVFGVGIVSIIASVVRFTQVYNVVVHSNSSLLAIRQTIVWALVEKLFAFTAFCLPCLRVFYRKRHSAAYMDKESSGSQVTSISSGGSRSGSGLESEL</sequence>
<feature type="transmembrane region" description="Helical" evidence="7">
    <location>
        <begin position="84"/>
        <end position="106"/>
    </location>
</feature>
<feature type="region of interest" description="Disordered" evidence="6">
    <location>
        <begin position="162"/>
        <end position="185"/>
    </location>
</feature>
<dbReference type="Proteomes" id="UP000277580">
    <property type="component" value="Unassembled WGS sequence"/>
</dbReference>
<protein>
    <recommendedName>
        <fullName evidence="8">Rhodopsin domain-containing protein</fullName>
    </recommendedName>
</protein>
<keyword evidence="2 7" id="KW-0812">Transmembrane</keyword>
<dbReference type="InParanoid" id="A0A3N4L766"/>
<dbReference type="Pfam" id="PF20684">
    <property type="entry name" value="Fung_rhodopsin"/>
    <property type="match status" value="1"/>
</dbReference>
<dbReference type="InterPro" id="IPR049326">
    <property type="entry name" value="Rhodopsin_dom_fungi"/>
</dbReference>
<accession>A0A3N4L766</accession>
<evidence type="ECO:0000256" key="4">
    <source>
        <dbReference type="ARBA" id="ARBA00023136"/>
    </source>
</evidence>
<keyword evidence="3 7" id="KW-1133">Transmembrane helix</keyword>
<evidence type="ECO:0000256" key="1">
    <source>
        <dbReference type="ARBA" id="ARBA00004141"/>
    </source>
</evidence>
<dbReference type="InterPro" id="IPR052337">
    <property type="entry name" value="SAT4-like"/>
</dbReference>
<evidence type="ECO:0000256" key="2">
    <source>
        <dbReference type="ARBA" id="ARBA00022692"/>
    </source>
</evidence>
<feature type="transmembrane region" description="Helical" evidence="7">
    <location>
        <begin position="126"/>
        <end position="149"/>
    </location>
</feature>
<dbReference type="PANTHER" id="PTHR33048">
    <property type="entry name" value="PTH11-LIKE INTEGRAL MEMBRANE PROTEIN (AFU_ORTHOLOGUE AFUA_5G11245)"/>
    <property type="match status" value="1"/>
</dbReference>
<comment type="subcellular location">
    <subcellularLocation>
        <location evidence="1">Membrane</location>
        <topology evidence="1">Multi-pass membrane protein</topology>
    </subcellularLocation>
</comment>
<evidence type="ECO:0000256" key="3">
    <source>
        <dbReference type="ARBA" id="ARBA00022989"/>
    </source>
</evidence>
<comment type="similarity">
    <text evidence="5">Belongs to the SAT4 family.</text>
</comment>
<evidence type="ECO:0000313" key="10">
    <source>
        <dbReference type="Proteomes" id="UP000277580"/>
    </source>
</evidence>
<organism evidence="9 10">
    <name type="scientific">Morchella conica CCBAS932</name>
    <dbReference type="NCBI Taxonomy" id="1392247"/>
    <lineage>
        <taxon>Eukaryota</taxon>
        <taxon>Fungi</taxon>
        <taxon>Dikarya</taxon>
        <taxon>Ascomycota</taxon>
        <taxon>Pezizomycotina</taxon>
        <taxon>Pezizomycetes</taxon>
        <taxon>Pezizales</taxon>
        <taxon>Morchellaceae</taxon>
        <taxon>Morchella</taxon>
    </lineage>
</organism>
<evidence type="ECO:0000256" key="6">
    <source>
        <dbReference type="SAM" id="MobiDB-lite"/>
    </source>
</evidence>